<evidence type="ECO:0000256" key="6">
    <source>
        <dbReference type="ARBA" id="ARBA00022989"/>
    </source>
</evidence>
<keyword evidence="4" id="KW-0997">Cell inner membrane</keyword>
<feature type="transmembrane region" description="Helical" evidence="8">
    <location>
        <begin position="395"/>
        <end position="417"/>
    </location>
</feature>
<comment type="subcellular location">
    <subcellularLocation>
        <location evidence="1">Cell inner membrane</location>
        <topology evidence="1">Multi-pass membrane protein</topology>
    </subcellularLocation>
    <subcellularLocation>
        <location evidence="8">Cell membrane</location>
        <topology evidence="8">Multi-pass membrane protein</topology>
    </subcellularLocation>
</comment>
<dbReference type="Gene3D" id="1.10.3720.10">
    <property type="entry name" value="MetI-like"/>
    <property type="match status" value="2"/>
</dbReference>
<evidence type="ECO:0000313" key="11">
    <source>
        <dbReference type="Proteomes" id="UP000003111"/>
    </source>
</evidence>
<evidence type="ECO:0000256" key="8">
    <source>
        <dbReference type="RuleBase" id="RU363032"/>
    </source>
</evidence>
<dbReference type="eggNOG" id="COG1178">
    <property type="taxonomic scope" value="Bacteria"/>
</dbReference>
<keyword evidence="6 8" id="KW-1133">Transmembrane helix</keyword>
<feature type="domain" description="ABC transmembrane type-1" evidence="9">
    <location>
        <begin position="269"/>
        <end position="459"/>
    </location>
</feature>
<dbReference type="RefSeq" id="WP_007077716.1">
    <property type="nucleotide sequence ID" value="NZ_CM001024.1"/>
</dbReference>
<feature type="transmembrane region" description="Helical" evidence="8">
    <location>
        <begin position="269"/>
        <end position="295"/>
    </location>
</feature>
<keyword evidence="5 8" id="KW-0812">Transmembrane</keyword>
<dbReference type="Pfam" id="PF00528">
    <property type="entry name" value="BPD_transp_1"/>
    <property type="match status" value="1"/>
</dbReference>
<dbReference type="CDD" id="cd06261">
    <property type="entry name" value="TM_PBP2"/>
    <property type="match status" value="2"/>
</dbReference>
<reference evidence="10" key="1">
    <citation type="submission" date="2010-08" db="EMBL/GenBank/DDBJ databases">
        <authorList>
            <person name="Muzny D."/>
            <person name="Qin X."/>
            <person name="Buhay C."/>
            <person name="Dugan-Rocha S."/>
            <person name="Ding Y."/>
            <person name="Chen G."/>
            <person name="Hawes A."/>
            <person name="Holder M."/>
            <person name="Jhangiani S."/>
            <person name="Johnson A."/>
            <person name="Khan Z."/>
            <person name="Li Z."/>
            <person name="Liu W."/>
            <person name="Liu X."/>
            <person name="Perez L."/>
            <person name="Shen H."/>
            <person name="Wang Q."/>
            <person name="Watt J."/>
            <person name="Xi L."/>
            <person name="Xin Y."/>
            <person name="Zhou J."/>
            <person name="Deng J."/>
            <person name="Jiang H."/>
            <person name="Liu Y."/>
            <person name="Qu J."/>
            <person name="Song X.-Z."/>
            <person name="Zhang L."/>
            <person name="Villasana D."/>
            <person name="Johnson A."/>
            <person name="Liu J."/>
            <person name="Liyanage D."/>
            <person name="Lorensuhewa L."/>
            <person name="Robinson T."/>
            <person name="Song A."/>
            <person name="Song B.-B."/>
            <person name="Dinh H."/>
            <person name="Thornton R."/>
            <person name="Coyle M."/>
            <person name="Francisco L."/>
            <person name="Jackson L."/>
            <person name="Javaid M."/>
            <person name="Korchina V."/>
            <person name="Kovar C."/>
            <person name="Mata R."/>
            <person name="Mathew T."/>
            <person name="Ngo R."/>
            <person name="Nguyen L."/>
            <person name="Nguyen N."/>
            <person name="Okwuonu G."/>
            <person name="Ongeri F."/>
            <person name="Pham C."/>
            <person name="Simmons D."/>
            <person name="Wilczek-Boney K."/>
            <person name="Hale W."/>
            <person name="Jakkamsetti A."/>
            <person name="Pham P."/>
            <person name="Ruth R."/>
            <person name="San Lucas F."/>
            <person name="Warren J."/>
            <person name="Zhang J."/>
            <person name="Zhao Z."/>
            <person name="Zhou C."/>
            <person name="Zhu D."/>
            <person name="Lee S."/>
            <person name="Bess C."/>
            <person name="Blankenburg K."/>
            <person name="Forbes L."/>
            <person name="Fu Q."/>
            <person name="Gubbala S."/>
            <person name="Hirani K."/>
            <person name="Jayaseelan J.C."/>
            <person name="Lara F."/>
            <person name="Munidasa M."/>
            <person name="Palculict T."/>
            <person name="Patil S."/>
            <person name="Pu L.-L."/>
            <person name="Saada N."/>
            <person name="Tang L."/>
            <person name="Weissenberger G."/>
            <person name="Zhu Y."/>
            <person name="Hemphill L."/>
            <person name="Shang Y."/>
            <person name="Youmans B."/>
            <person name="Ayvaz T."/>
            <person name="Ross M."/>
            <person name="Santibanez J."/>
            <person name="Aqrawi P."/>
            <person name="Gross S."/>
            <person name="Joshi V."/>
            <person name="Fowler G."/>
            <person name="Nazareth L."/>
            <person name="Reid J."/>
            <person name="Worley K."/>
            <person name="Petrosino J."/>
            <person name="Highlander S."/>
            <person name="Gibbs R."/>
        </authorList>
    </citation>
    <scope>NUCLEOTIDE SEQUENCE [LARGE SCALE GENOMIC DNA]</scope>
    <source>
        <strain evidence="10">DSM 15272</strain>
    </source>
</reference>
<proteinExistence type="inferred from homology"/>
<name>E2S9Q4_9ACTN</name>
<feature type="transmembrane region" description="Helical" evidence="8">
    <location>
        <begin position="178"/>
        <end position="196"/>
    </location>
</feature>
<evidence type="ECO:0000259" key="9">
    <source>
        <dbReference type="PROSITE" id="PS50928"/>
    </source>
</evidence>
<dbReference type="GO" id="GO:0055085">
    <property type="term" value="P:transmembrane transport"/>
    <property type="evidence" value="ECO:0007669"/>
    <property type="project" value="InterPro"/>
</dbReference>
<evidence type="ECO:0000313" key="10">
    <source>
        <dbReference type="EMBL" id="EFQ83978.1"/>
    </source>
</evidence>
<organism evidence="10 11">
    <name type="scientific">Aeromicrobium marinum DSM 15272</name>
    <dbReference type="NCBI Taxonomy" id="585531"/>
    <lineage>
        <taxon>Bacteria</taxon>
        <taxon>Bacillati</taxon>
        <taxon>Actinomycetota</taxon>
        <taxon>Actinomycetes</taxon>
        <taxon>Propionibacteriales</taxon>
        <taxon>Nocardioidaceae</taxon>
        <taxon>Aeromicrobium</taxon>
    </lineage>
</organism>
<feature type="transmembrane region" description="Helical" evidence="8">
    <location>
        <begin position="50"/>
        <end position="70"/>
    </location>
</feature>
<comment type="caution">
    <text evidence="10">The sequence shown here is derived from an EMBL/GenBank/DDBJ whole genome shotgun (WGS) entry which is preliminary data.</text>
</comment>
<evidence type="ECO:0000256" key="4">
    <source>
        <dbReference type="ARBA" id="ARBA00022519"/>
    </source>
</evidence>
<dbReference type="PANTHER" id="PTHR43357">
    <property type="entry name" value="INNER MEMBRANE ABC TRANSPORTER PERMEASE PROTEIN YDCV"/>
    <property type="match status" value="1"/>
</dbReference>
<dbReference type="InterPro" id="IPR000515">
    <property type="entry name" value="MetI-like"/>
</dbReference>
<evidence type="ECO:0000256" key="1">
    <source>
        <dbReference type="ARBA" id="ARBA00004429"/>
    </source>
</evidence>
<feature type="transmembrane region" description="Helical" evidence="8">
    <location>
        <begin position="335"/>
        <end position="352"/>
    </location>
</feature>
<keyword evidence="3" id="KW-1003">Cell membrane</keyword>
<keyword evidence="11" id="KW-1185">Reference proteome</keyword>
<dbReference type="EMBL" id="ACLF03000003">
    <property type="protein sequence ID" value="EFQ83978.1"/>
    <property type="molecule type" value="Genomic_DNA"/>
</dbReference>
<dbReference type="PANTHER" id="PTHR43357:SF3">
    <property type="entry name" value="FE(3+)-TRANSPORT SYSTEM PERMEASE PROTEIN FBPB 2"/>
    <property type="match status" value="1"/>
</dbReference>
<dbReference type="PROSITE" id="PS50928">
    <property type="entry name" value="ABC_TM1"/>
    <property type="match status" value="2"/>
</dbReference>
<dbReference type="STRING" id="585531.HMPREF0063_10694"/>
<feature type="transmembrane region" description="Helical" evidence="8">
    <location>
        <begin position="20"/>
        <end position="38"/>
    </location>
</feature>
<protein>
    <submittedName>
        <fullName evidence="10">ABC transporter, permease protein</fullName>
    </submittedName>
</protein>
<dbReference type="GO" id="GO:0005886">
    <property type="term" value="C:plasma membrane"/>
    <property type="evidence" value="ECO:0007669"/>
    <property type="project" value="UniProtKB-SubCell"/>
</dbReference>
<feature type="transmembrane region" description="Helical" evidence="8">
    <location>
        <begin position="123"/>
        <end position="148"/>
    </location>
</feature>
<dbReference type="SUPFAM" id="SSF161098">
    <property type="entry name" value="MetI-like"/>
    <property type="match status" value="2"/>
</dbReference>
<evidence type="ECO:0000256" key="3">
    <source>
        <dbReference type="ARBA" id="ARBA00022475"/>
    </source>
</evidence>
<comment type="similarity">
    <text evidence="8">Belongs to the binding-protein-dependent transport system permease family.</text>
</comment>
<evidence type="ECO:0000256" key="7">
    <source>
        <dbReference type="ARBA" id="ARBA00023136"/>
    </source>
</evidence>
<dbReference type="InterPro" id="IPR035906">
    <property type="entry name" value="MetI-like_sf"/>
</dbReference>
<dbReference type="AlphaFoldDB" id="E2S9Q4"/>
<evidence type="ECO:0000256" key="5">
    <source>
        <dbReference type="ARBA" id="ARBA00022692"/>
    </source>
</evidence>
<feature type="domain" description="ABC transmembrane type-1" evidence="9">
    <location>
        <begin position="14"/>
        <end position="195"/>
    </location>
</feature>
<keyword evidence="7 8" id="KW-0472">Membrane</keyword>
<sequence length="469" mass="49275">MADTVWRGRTLSLVVRSLGLTAAVCASCLVIGMATAWATTRLRLPGGAAWLMLAALPLAVPSYVSAYGWLATFPGWSGFVPSWLILTAVSTPYVTLPVAAALRSADPAPAEVARSLGRGPTEAWRTATLPQLAPAAGAGTLLVALYVLSDFGAVSMFRFPVFTFAIQRQYESFIGRDSAVVLALMLAVIALTLVAGERRLRGRGERWRTGSGVRRPPEPIDPGRWAAPVMAGMFVLPVIALVVPVVALFRRLGEGTSRSLQWDELVAAVVGTVGVSAAAALVVLLLAIPIGALAARYRGRAVAAVETGGYTGHALPGIVVALSLVYFSLRIVPDLYQTTAVLVFAYAVLFLPKAIGATRGSISLVSPQLALTARSLGRGPVAAQRSTTWRLASPGIAAGALLVMLTAMKELPATLILRPTGYETLATEIWSRTNASAYGAAAPYALALLVLAALPAFWLSRPQAWEGPR</sequence>
<accession>E2S9Q4</accession>
<feature type="transmembrane region" description="Helical" evidence="8">
    <location>
        <begin position="307"/>
        <end position="329"/>
    </location>
</feature>
<gene>
    <name evidence="10" type="ORF">HMPREF0063_10694</name>
</gene>
<feature type="transmembrane region" description="Helical" evidence="8">
    <location>
        <begin position="82"/>
        <end position="102"/>
    </location>
</feature>
<dbReference type="HOGENOM" id="CLU_021838_0_0_11"/>
<evidence type="ECO:0000256" key="2">
    <source>
        <dbReference type="ARBA" id="ARBA00022448"/>
    </source>
</evidence>
<dbReference type="Proteomes" id="UP000003111">
    <property type="component" value="Unassembled WGS sequence"/>
</dbReference>
<feature type="transmembrane region" description="Helical" evidence="8">
    <location>
        <begin position="225"/>
        <end position="249"/>
    </location>
</feature>
<feature type="transmembrane region" description="Helical" evidence="8">
    <location>
        <begin position="437"/>
        <end position="459"/>
    </location>
</feature>
<keyword evidence="2 8" id="KW-0813">Transport</keyword>